<keyword evidence="4" id="KW-0118">Viral capsid assembly</keyword>
<feature type="region of interest" description="Disordered" evidence="6">
    <location>
        <begin position="233"/>
        <end position="266"/>
    </location>
</feature>
<dbReference type="GO" id="GO:0008233">
    <property type="term" value="F:peptidase activity"/>
    <property type="evidence" value="ECO:0007669"/>
    <property type="project" value="UniProtKB-KW"/>
</dbReference>
<dbReference type="NCBIfam" id="TIGR01543">
    <property type="entry name" value="proheadase_HK97"/>
    <property type="match status" value="1"/>
</dbReference>
<keyword evidence="1" id="KW-1188">Viral release from host cell</keyword>
<proteinExistence type="predicted"/>
<dbReference type="EMBL" id="MG198781">
    <property type="protein sequence ID" value="ATW58881.1"/>
    <property type="molecule type" value="Genomic_DNA"/>
</dbReference>
<gene>
    <name evidence="8" type="ORF">PHIRE_FLUKE_7</name>
</gene>
<dbReference type="Pfam" id="PF04586">
    <property type="entry name" value="Peptidase_S78"/>
    <property type="match status" value="1"/>
</dbReference>
<organism evidence="8 9">
    <name type="scientific">Arthrobacter phage Fluke</name>
    <dbReference type="NCBI Taxonomy" id="2047865"/>
    <lineage>
        <taxon>Viruses</taxon>
        <taxon>Duplodnaviria</taxon>
        <taxon>Heunggongvirae</taxon>
        <taxon>Uroviricota</taxon>
        <taxon>Caudoviricetes</taxon>
        <taxon>Korravirus</taxon>
        <taxon>Korravirus glenn</taxon>
    </lineage>
</organism>
<evidence type="ECO:0000313" key="8">
    <source>
        <dbReference type="EMBL" id="ATW58881.1"/>
    </source>
</evidence>
<dbReference type="GO" id="GO:0046797">
    <property type="term" value="P:viral procapsid maturation"/>
    <property type="evidence" value="ECO:0007669"/>
    <property type="project" value="UniProtKB-KW"/>
</dbReference>
<keyword evidence="5" id="KW-1273">Viral capsid maturation</keyword>
<evidence type="ECO:0000313" key="9">
    <source>
        <dbReference type="Proteomes" id="UP000241445"/>
    </source>
</evidence>
<feature type="compositionally biased region" description="Basic and acidic residues" evidence="6">
    <location>
        <begin position="236"/>
        <end position="257"/>
    </location>
</feature>
<evidence type="ECO:0000256" key="2">
    <source>
        <dbReference type="ARBA" id="ARBA00022670"/>
    </source>
</evidence>
<evidence type="ECO:0000256" key="5">
    <source>
        <dbReference type="ARBA" id="ARBA00023045"/>
    </source>
</evidence>
<evidence type="ECO:0000256" key="3">
    <source>
        <dbReference type="ARBA" id="ARBA00022801"/>
    </source>
</evidence>
<dbReference type="InterPro" id="IPR006433">
    <property type="entry name" value="Prohead_protease"/>
</dbReference>
<accession>A0A2H4P9F9</accession>
<evidence type="ECO:0000256" key="4">
    <source>
        <dbReference type="ARBA" id="ARBA00022950"/>
    </source>
</evidence>
<evidence type="ECO:0000259" key="7">
    <source>
        <dbReference type="Pfam" id="PF04586"/>
    </source>
</evidence>
<protein>
    <submittedName>
        <fullName evidence="8">Capsid maturation protease</fullName>
    </submittedName>
</protein>
<keyword evidence="2 8" id="KW-0645">Protease</keyword>
<dbReference type="Proteomes" id="UP000241445">
    <property type="component" value="Segment"/>
</dbReference>
<dbReference type="InterPro" id="IPR054613">
    <property type="entry name" value="Peptidase_S78_dom"/>
</dbReference>
<name>A0A2H4P9F9_9CAUD</name>
<evidence type="ECO:0000256" key="1">
    <source>
        <dbReference type="ARBA" id="ARBA00022612"/>
    </source>
</evidence>
<dbReference type="GO" id="GO:0006508">
    <property type="term" value="P:proteolysis"/>
    <property type="evidence" value="ECO:0007669"/>
    <property type="project" value="UniProtKB-KW"/>
</dbReference>
<reference evidence="8 9" key="1">
    <citation type="submission" date="2017-10" db="EMBL/GenBank/DDBJ databases">
        <authorList>
            <person name="Schiebel J.G."/>
            <person name="Stoner T.H."/>
            <person name="Garlena R.A."/>
            <person name="Russell D.A."/>
            <person name="Pope W.H."/>
            <person name="Jacobs-Sera D."/>
            <person name="Hatfull G.F."/>
        </authorList>
    </citation>
    <scope>NUCLEOTIDE SEQUENCE [LARGE SCALE GENOMIC DNA]</scope>
</reference>
<keyword evidence="3" id="KW-0378">Hydrolase</keyword>
<feature type="domain" description="Prohead serine protease" evidence="7">
    <location>
        <begin position="41"/>
        <end position="193"/>
    </location>
</feature>
<evidence type="ECO:0000256" key="6">
    <source>
        <dbReference type="SAM" id="MobiDB-lite"/>
    </source>
</evidence>
<sequence length="277" mass="30250">MGWRGALAPFQYQSTSPERENIVKMKDAQIRVKAGPEDGLKEGQFEAYASVFGNKDSYGDVVMPGAFADTLTGWKDSGNLLPLLFGHNMSDPDYNIGHVEDAKEDDHGLLTLNQLDLESPKAAQVYRLIKGRRINQMSFAYDVLEGGWAERQKDPNDESAGSEEYFELRKLKLYEVSVVPIGANQETEITAVKAAALAEQQLREGTLSPAAFDQLLKTYHSIGNLLMGGARSLEAASEKGQGKTEEPSPAKVEDPRPKSSASSRSLAAELQLLSLEG</sequence>